<dbReference type="GO" id="GO:0005546">
    <property type="term" value="F:phosphatidylinositol-4,5-bisphosphate binding"/>
    <property type="evidence" value="ECO:0007669"/>
    <property type="project" value="TreeGrafter"/>
</dbReference>
<dbReference type="Proteomes" id="UP000663868">
    <property type="component" value="Unassembled WGS sequence"/>
</dbReference>
<dbReference type="GO" id="GO:0051014">
    <property type="term" value="P:actin filament severing"/>
    <property type="evidence" value="ECO:0007669"/>
    <property type="project" value="TreeGrafter"/>
</dbReference>
<evidence type="ECO:0000259" key="2">
    <source>
        <dbReference type="Pfam" id="PF00626"/>
    </source>
</evidence>
<comment type="caution">
    <text evidence="3">The sequence shown here is derived from an EMBL/GenBank/DDBJ whole genome shotgun (WGS) entry which is preliminary data.</text>
</comment>
<dbReference type="SMART" id="SM00262">
    <property type="entry name" value="GEL"/>
    <property type="match status" value="1"/>
</dbReference>
<dbReference type="GO" id="GO:0051015">
    <property type="term" value="F:actin filament binding"/>
    <property type="evidence" value="ECO:0007669"/>
    <property type="project" value="InterPro"/>
</dbReference>
<feature type="non-terminal residue" evidence="3">
    <location>
        <position position="106"/>
    </location>
</feature>
<dbReference type="CDD" id="cd11292">
    <property type="entry name" value="gelsolin_S3_like"/>
    <property type="match status" value="1"/>
</dbReference>
<feature type="non-terminal residue" evidence="3">
    <location>
        <position position="1"/>
    </location>
</feature>
<dbReference type="GO" id="GO:0030239">
    <property type="term" value="P:myofibril assembly"/>
    <property type="evidence" value="ECO:0007669"/>
    <property type="project" value="TreeGrafter"/>
</dbReference>
<dbReference type="AlphaFoldDB" id="A0A820QPY3"/>
<name>A0A820QPY3_9BILA</name>
<evidence type="ECO:0000313" key="3">
    <source>
        <dbReference type="EMBL" id="CAF4427702.1"/>
    </source>
</evidence>
<dbReference type="GO" id="GO:0015629">
    <property type="term" value="C:actin cytoskeleton"/>
    <property type="evidence" value="ECO:0007669"/>
    <property type="project" value="TreeGrafter"/>
</dbReference>
<dbReference type="Pfam" id="PF00626">
    <property type="entry name" value="Gelsolin"/>
    <property type="match status" value="1"/>
</dbReference>
<dbReference type="PANTHER" id="PTHR11977:SF51">
    <property type="entry name" value="PROTEIN FLIGHTLESS-1 HOMOLOG"/>
    <property type="match status" value="1"/>
</dbReference>
<feature type="domain" description="Gelsolin-like" evidence="2">
    <location>
        <begin position="33"/>
        <end position="103"/>
    </location>
</feature>
<evidence type="ECO:0000313" key="4">
    <source>
        <dbReference type="Proteomes" id="UP000663868"/>
    </source>
</evidence>
<dbReference type="InterPro" id="IPR029006">
    <property type="entry name" value="ADF-H/Gelsolin-like_dom_sf"/>
</dbReference>
<dbReference type="GO" id="GO:0008154">
    <property type="term" value="P:actin polymerization or depolymerization"/>
    <property type="evidence" value="ECO:0007669"/>
    <property type="project" value="TreeGrafter"/>
</dbReference>
<gene>
    <name evidence="3" type="ORF">KXQ929_LOCUS52592</name>
</gene>
<evidence type="ECO:0000256" key="1">
    <source>
        <dbReference type="ARBA" id="ARBA00022737"/>
    </source>
</evidence>
<dbReference type="PANTHER" id="PTHR11977">
    <property type="entry name" value="VILLIN"/>
    <property type="match status" value="1"/>
</dbReference>
<proteinExistence type="predicted"/>
<accession>A0A820QPY3</accession>
<dbReference type="EMBL" id="CAJOBB010028121">
    <property type="protein sequence ID" value="CAF4427702.1"/>
    <property type="molecule type" value="Genomic_DNA"/>
</dbReference>
<keyword evidence="1" id="KW-0677">Repeat</keyword>
<dbReference type="InterPro" id="IPR007123">
    <property type="entry name" value="Gelsolin-like_dom"/>
</dbReference>
<dbReference type="SUPFAM" id="SSF55753">
    <property type="entry name" value="Actin depolymerizing proteins"/>
    <property type="match status" value="1"/>
</dbReference>
<dbReference type="Gene3D" id="3.40.20.10">
    <property type="entry name" value="Severin"/>
    <property type="match status" value="1"/>
</dbReference>
<reference evidence="3" key="1">
    <citation type="submission" date="2021-02" db="EMBL/GenBank/DDBJ databases">
        <authorList>
            <person name="Nowell W R."/>
        </authorList>
    </citation>
    <scope>NUCLEOTIDE SEQUENCE</scope>
</reference>
<protein>
    <recommendedName>
        <fullName evidence="2">Gelsolin-like domain-containing protein</fullName>
    </recommendedName>
</protein>
<dbReference type="InterPro" id="IPR007122">
    <property type="entry name" value="Villin/Gelsolin"/>
</dbReference>
<dbReference type="GO" id="GO:0005737">
    <property type="term" value="C:cytoplasm"/>
    <property type="evidence" value="ECO:0007669"/>
    <property type="project" value="TreeGrafter"/>
</dbReference>
<dbReference type="GO" id="GO:0051016">
    <property type="term" value="P:barbed-end actin filament capping"/>
    <property type="evidence" value="ECO:0007669"/>
    <property type="project" value="TreeGrafter"/>
</dbReference>
<dbReference type="GO" id="GO:0005634">
    <property type="term" value="C:nucleus"/>
    <property type="evidence" value="ECO:0007669"/>
    <property type="project" value="TreeGrafter"/>
</dbReference>
<organism evidence="3 4">
    <name type="scientific">Adineta steineri</name>
    <dbReference type="NCBI Taxonomy" id="433720"/>
    <lineage>
        <taxon>Eukaryota</taxon>
        <taxon>Metazoa</taxon>
        <taxon>Spiralia</taxon>
        <taxon>Gnathifera</taxon>
        <taxon>Rotifera</taxon>
        <taxon>Eurotatoria</taxon>
        <taxon>Bdelloidea</taxon>
        <taxon>Adinetida</taxon>
        <taxon>Adinetidae</taxon>
        <taxon>Adineta</taxon>
    </lineage>
</organism>
<sequence>DSVPDDFIPSRSILYKVDLGQEFIELPQVELEPGGALKKELLHTRNIYILDCYTELFVWIGKKSARLVRMAATRLAVELLAMIKRPAHASITKTLEGVETQVFKSK</sequence>